<feature type="transmembrane region" description="Helical" evidence="2">
    <location>
        <begin position="216"/>
        <end position="238"/>
    </location>
</feature>
<protein>
    <recommendedName>
        <fullName evidence="5">DUF975 family protein</fullName>
    </recommendedName>
</protein>
<evidence type="ECO:0000313" key="3">
    <source>
        <dbReference type="EMBL" id="GAK47033.1"/>
    </source>
</evidence>
<dbReference type="PANTHER" id="PTHR40076:SF1">
    <property type="entry name" value="MEMBRANE PROTEIN"/>
    <property type="match status" value="1"/>
</dbReference>
<dbReference type="PANTHER" id="PTHR40076">
    <property type="entry name" value="MEMBRANE PROTEIN-RELATED"/>
    <property type="match status" value="1"/>
</dbReference>
<evidence type="ECO:0000256" key="2">
    <source>
        <dbReference type="SAM" id="Phobius"/>
    </source>
</evidence>
<evidence type="ECO:0000256" key="1">
    <source>
        <dbReference type="SAM" id="MobiDB-lite"/>
    </source>
</evidence>
<feature type="region of interest" description="Disordered" evidence="1">
    <location>
        <begin position="241"/>
        <end position="278"/>
    </location>
</feature>
<feature type="transmembrane region" description="Helical" evidence="2">
    <location>
        <begin position="105"/>
        <end position="130"/>
    </location>
</feature>
<reference evidence="3" key="1">
    <citation type="journal article" date="2014" name="Genome Announc.">
        <title>Draft Genome Sequence of Lactobacillus oryzae Strain SG293T.</title>
        <authorList>
            <person name="Tanizawa Y."/>
            <person name="Fujisawa T."/>
            <person name="Mochizuki T."/>
            <person name="Kaminuma E."/>
            <person name="Nakamura Y."/>
            <person name="Tohno M."/>
        </authorList>
    </citation>
    <scope>NUCLEOTIDE SEQUENCE [LARGE SCALE GENOMIC DNA]</scope>
    <source>
        <strain evidence="3">SG293</strain>
    </source>
</reference>
<dbReference type="Proteomes" id="UP000028700">
    <property type="component" value="Unassembled WGS sequence"/>
</dbReference>
<keyword evidence="2" id="KW-0812">Transmembrane</keyword>
<dbReference type="STRING" id="1291743.LOSG293_011330"/>
<comment type="caution">
    <text evidence="3">The sequence shown here is derived from an EMBL/GenBank/DDBJ whole genome shotgun (WGS) entry which is preliminary data.</text>
</comment>
<keyword evidence="2" id="KW-0472">Membrane</keyword>
<dbReference type="EMBL" id="BBJM01000001">
    <property type="protein sequence ID" value="GAK47033.1"/>
    <property type="molecule type" value="Genomic_DNA"/>
</dbReference>
<evidence type="ECO:0000313" key="4">
    <source>
        <dbReference type="Proteomes" id="UP000028700"/>
    </source>
</evidence>
<evidence type="ECO:0008006" key="5">
    <source>
        <dbReference type="Google" id="ProtNLM"/>
    </source>
</evidence>
<dbReference type="InterPro" id="IPR010380">
    <property type="entry name" value="DUF975"/>
</dbReference>
<keyword evidence="4" id="KW-1185">Reference proteome</keyword>
<feature type="transmembrane region" description="Helical" evidence="2">
    <location>
        <begin position="32"/>
        <end position="56"/>
    </location>
</feature>
<keyword evidence="2" id="KW-1133">Transmembrane helix</keyword>
<gene>
    <name evidence="3" type="ORF">LOSG293_011330</name>
</gene>
<sequence>MVTLALNFVYFNWYTLKKVPRVLDAFPLAAKYAWGLFKLQFLIGLFTGLWALLFYIPGIIKSFSYAQSLNVYFDRLNHGEDPTKISALDCITQSRQLMNGNKWRLFLLQLSFIGWLLLATLTLGIGFLWLTPYVIMTQMAFYVGLKGASDPVPDPNPMVSPGGSDLISSQVAETQGVGEFSLGEPIKPEPTVEDSLYNQAMGTTNQTPNPTPKRNWIWWLVGGVIAVLVVLALGNVVSHGIQSAREKRAETQESSSTRKITIDTDSDDGKVAPHNGIKPVADFTDALNERGGASRASSNKFDPSSRTLEVNYDVKPKITGIRKLALNWQSEKWLDSRATIENAWIVKIPQQKFEVGSGEETTGGLLVFHINIKTGKYDNNYYPSQMTVKTNFGKAYDSHYKSTYIDGGIPNDKSRSEYVYVFLKKLPSIKSINKLEFTFSAYAGDESTEDGDEASYEFGMRATNVSGNRMKVTDLSRTE</sequence>
<accession>A0A081BG65</accession>
<dbReference type="Pfam" id="PF06161">
    <property type="entry name" value="DUF975"/>
    <property type="match status" value="1"/>
</dbReference>
<dbReference type="AlphaFoldDB" id="A0A081BG65"/>
<organism evidence="3 4">
    <name type="scientific">Secundilactobacillus oryzae JCM 18671</name>
    <dbReference type="NCBI Taxonomy" id="1291743"/>
    <lineage>
        <taxon>Bacteria</taxon>
        <taxon>Bacillati</taxon>
        <taxon>Bacillota</taxon>
        <taxon>Bacilli</taxon>
        <taxon>Lactobacillales</taxon>
        <taxon>Lactobacillaceae</taxon>
        <taxon>Secundilactobacillus</taxon>
    </lineage>
</organism>
<name>A0A081BG65_9LACO</name>
<dbReference type="eggNOG" id="COG5523">
    <property type="taxonomic scope" value="Bacteria"/>
</dbReference>
<proteinExistence type="predicted"/>